<keyword evidence="4" id="KW-1185">Reference proteome</keyword>
<evidence type="ECO:0000313" key="3">
    <source>
        <dbReference type="EMBL" id="AZQ76744.1"/>
    </source>
</evidence>
<dbReference type="RefSeq" id="WP_126703552.1">
    <property type="nucleotide sequence ID" value="NZ_CP034593.1"/>
</dbReference>
<keyword evidence="2" id="KW-0812">Transmembrane</keyword>
<evidence type="ECO:0000256" key="1">
    <source>
        <dbReference type="SAM" id="MobiDB-lite"/>
    </source>
</evidence>
<keyword evidence="2" id="KW-0472">Membrane</keyword>
<sequence length="152" mass="16215">MSQQPGGPQGPNYGQNNFQQNNNQPPQDGYAPSAYSAPQPGYGQQQPYGQQPGGFGQQSGGFGALFSTSFATRATPTLLKNIMLLALVAFGIFAGYALFDLLTIITADYGPGAMGIITAIIHFAYRLAIGMVLLGLVRVFLEHVNKEDKKAE</sequence>
<dbReference type="KEGG" id="flh:EJ997_04675"/>
<gene>
    <name evidence="3" type="ORF">EJ997_04675</name>
</gene>
<organism evidence="3 4">
    <name type="scientific">Flaviflexus ciconiae</name>
    <dbReference type="NCBI Taxonomy" id="2496867"/>
    <lineage>
        <taxon>Bacteria</taxon>
        <taxon>Bacillati</taxon>
        <taxon>Actinomycetota</taxon>
        <taxon>Actinomycetes</taxon>
        <taxon>Actinomycetales</taxon>
        <taxon>Actinomycetaceae</taxon>
        <taxon>Flaviflexus</taxon>
    </lineage>
</organism>
<evidence type="ECO:0000256" key="2">
    <source>
        <dbReference type="SAM" id="Phobius"/>
    </source>
</evidence>
<keyword evidence="2" id="KW-1133">Transmembrane helix</keyword>
<feature type="compositionally biased region" description="Low complexity" evidence="1">
    <location>
        <begin position="1"/>
        <end position="29"/>
    </location>
</feature>
<proteinExistence type="predicted"/>
<name>A0A3Q9G3S5_9ACTO</name>
<feature type="transmembrane region" description="Helical" evidence="2">
    <location>
        <begin position="82"/>
        <end position="107"/>
    </location>
</feature>
<feature type="transmembrane region" description="Helical" evidence="2">
    <location>
        <begin position="113"/>
        <end position="141"/>
    </location>
</feature>
<accession>A0A3Q9G3S5</accession>
<dbReference type="OrthoDB" id="3268615at2"/>
<evidence type="ECO:0000313" key="4">
    <source>
        <dbReference type="Proteomes" id="UP000280344"/>
    </source>
</evidence>
<feature type="region of interest" description="Disordered" evidence="1">
    <location>
        <begin position="1"/>
        <end position="56"/>
    </location>
</feature>
<feature type="compositionally biased region" description="Low complexity" evidence="1">
    <location>
        <begin position="36"/>
        <end position="50"/>
    </location>
</feature>
<protein>
    <recommendedName>
        <fullName evidence="5">DUF4282 domain-containing protein</fullName>
    </recommendedName>
</protein>
<dbReference type="Proteomes" id="UP000280344">
    <property type="component" value="Chromosome"/>
</dbReference>
<dbReference type="EMBL" id="CP034593">
    <property type="protein sequence ID" value="AZQ76744.1"/>
    <property type="molecule type" value="Genomic_DNA"/>
</dbReference>
<dbReference type="AlphaFoldDB" id="A0A3Q9G3S5"/>
<reference evidence="3 4" key="1">
    <citation type="submission" date="2018-12" db="EMBL/GenBank/DDBJ databases">
        <title>Complete genome sequence of Flaviflexus sp. H23T48.</title>
        <authorList>
            <person name="Bae J.-W."/>
            <person name="Lee J.-Y."/>
        </authorList>
    </citation>
    <scope>NUCLEOTIDE SEQUENCE [LARGE SCALE GENOMIC DNA]</scope>
    <source>
        <strain evidence="3 4">H23T48</strain>
    </source>
</reference>
<evidence type="ECO:0008006" key="5">
    <source>
        <dbReference type="Google" id="ProtNLM"/>
    </source>
</evidence>